<reference evidence="7" key="2">
    <citation type="submission" date="2021-09" db="EMBL/GenBank/DDBJ databases">
        <authorList>
            <person name="Gilroy R."/>
        </authorList>
    </citation>
    <scope>NUCLEOTIDE SEQUENCE</scope>
    <source>
        <strain evidence="7">CHK179-5677</strain>
    </source>
</reference>
<keyword evidence="5" id="KW-0342">GTP-binding</keyword>
<feature type="domain" description="Tr-type G" evidence="6">
    <location>
        <begin position="1"/>
        <end position="172"/>
    </location>
</feature>
<protein>
    <submittedName>
        <fullName evidence="7">Selenocysteine-specific translation elongation factor</fullName>
    </submittedName>
</protein>
<dbReference type="InterPro" id="IPR036388">
    <property type="entry name" value="WH-like_DNA-bd_sf"/>
</dbReference>
<dbReference type="GO" id="GO:0003723">
    <property type="term" value="F:RNA binding"/>
    <property type="evidence" value="ECO:0007669"/>
    <property type="project" value="InterPro"/>
</dbReference>
<dbReference type="Gene3D" id="3.40.50.300">
    <property type="entry name" value="P-loop containing nucleotide triphosphate hydrolases"/>
    <property type="match status" value="1"/>
</dbReference>
<comment type="caution">
    <text evidence="7">The sequence shown here is derived from an EMBL/GenBank/DDBJ whole genome shotgun (WGS) entry which is preliminary data.</text>
</comment>
<comment type="subcellular location">
    <subcellularLocation>
        <location evidence="1">Cytoplasm</location>
    </subcellularLocation>
</comment>
<dbReference type="InterPro" id="IPR027417">
    <property type="entry name" value="P-loop_NTPase"/>
</dbReference>
<reference evidence="7" key="1">
    <citation type="journal article" date="2021" name="PeerJ">
        <title>Extensive microbial diversity within the chicken gut microbiome revealed by metagenomics and culture.</title>
        <authorList>
            <person name="Gilroy R."/>
            <person name="Ravi A."/>
            <person name="Getino M."/>
            <person name="Pursley I."/>
            <person name="Horton D.L."/>
            <person name="Alikhan N.F."/>
            <person name="Baker D."/>
            <person name="Gharbi K."/>
            <person name="Hall N."/>
            <person name="Watson M."/>
            <person name="Adriaenssens E.M."/>
            <person name="Foster-Nyarko E."/>
            <person name="Jarju S."/>
            <person name="Secka A."/>
            <person name="Antonio M."/>
            <person name="Oren A."/>
            <person name="Chaudhuri R.R."/>
            <person name="La Ragione R."/>
            <person name="Hildebrand F."/>
            <person name="Pallen M.J."/>
        </authorList>
    </citation>
    <scope>NUCLEOTIDE SEQUENCE</scope>
    <source>
        <strain evidence="7">CHK179-5677</strain>
    </source>
</reference>
<dbReference type="Gene3D" id="1.10.10.10">
    <property type="entry name" value="Winged helix-like DNA-binding domain superfamily/Winged helix DNA-binding domain"/>
    <property type="match status" value="1"/>
</dbReference>
<dbReference type="InterPro" id="IPR000795">
    <property type="entry name" value="T_Tr_GTP-bd_dom"/>
</dbReference>
<dbReference type="InterPro" id="IPR009001">
    <property type="entry name" value="Transl_elong_EF1A/Init_IF2_C"/>
</dbReference>
<accession>A0A921MMI0</accession>
<evidence type="ECO:0000256" key="1">
    <source>
        <dbReference type="ARBA" id="ARBA00004496"/>
    </source>
</evidence>
<evidence type="ECO:0000256" key="5">
    <source>
        <dbReference type="ARBA" id="ARBA00023134"/>
    </source>
</evidence>
<keyword evidence="4" id="KW-0648">Protein biosynthesis</keyword>
<dbReference type="Pfam" id="PF25461">
    <property type="entry name" value="Beta-barrel_SelB"/>
    <property type="match status" value="1"/>
</dbReference>
<dbReference type="PANTHER" id="PTHR43721:SF22">
    <property type="entry name" value="ELONGATION FACTOR TU, MITOCHONDRIAL"/>
    <property type="match status" value="1"/>
</dbReference>
<organism evidence="7 8">
    <name type="scientific">Pseudoflavonifractor capillosus</name>
    <dbReference type="NCBI Taxonomy" id="106588"/>
    <lineage>
        <taxon>Bacteria</taxon>
        <taxon>Bacillati</taxon>
        <taxon>Bacillota</taxon>
        <taxon>Clostridia</taxon>
        <taxon>Eubacteriales</taxon>
        <taxon>Oscillospiraceae</taxon>
        <taxon>Pseudoflavonifractor</taxon>
    </lineage>
</organism>
<dbReference type="SUPFAM" id="SSF52540">
    <property type="entry name" value="P-loop containing nucleoside triphosphate hydrolases"/>
    <property type="match status" value="1"/>
</dbReference>
<evidence type="ECO:0000256" key="2">
    <source>
        <dbReference type="ARBA" id="ARBA00022490"/>
    </source>
</evidence>
<evidence type="ECO:0000256" key="3">
    <source>
        <dbReference type="ARBA" id="ARBA00022741"/>
    </source>
</evidence>
<gene>
    <name evidence="7" type="primary">selB</name>
    <name evidence="7" type="ORF">K8V01_07635</name>
</gene>
<evidence type="ECO:0000313" key="8">
    <source>
        <dbReference type="Proteomes" id="UP000760668"/>
    </source>
</evidence>
<evidence type="ECO:0000256" key="4">
    <source>
        <dbReference type="ARBA" id="ARBA00022917"/>
    </source>
</evidence>
<dbReference type="SUPFAM" id="SSF50465">
    <property type="entry name" value="EF-Tu/eEF-1alpha/eIF2-gamma C-terminal domain"/>
    <property type="match status" value="1"/>
</dbReference>
<keyword evidence="2" id="KW-0963">Cytoplasm</keyword>
<dbReference type="Pfam" id="PF00009">
    <property type="entry name" value="GTP_EFTU"/>
    <property type="match status" value="1"/>
</dbReference>
<dbReference type="InterPro" id="IPR004535">
    <property type="entry name" value="Transl_elong_SelB"/>
</dbReference>
<dbReference type="SUPFAM" id="SSF46785">
    <property type="entry name" value="Winged helix' DNA-binding domain"/>
    <property type="match status" value="2"/>
</dbReference>
<dbReference type="Proteomes" id="UP000760668">
    <property type="component" value="Unassembled WGS sequence"/>
</dbReference>
<dbReference type="EMBL" id="DYUC01000076">
    <property type="protein sequence ID" value="HJG86875.1"/>
    <property type="molecule type" value="Genomic_DNA"/>
</dbReference>
<dbReference type="InterPro" id="IPR036390">
    <property type="entry name" value="WH_DNA-bd_sf"/>
</dbReference>
<evidence type="ECO:0000259" key="6">
    <source>
        <dbReference type="PROSITE" id="PS51722"/>
    </source>
</evidence>
<dbReference type="GO" id="GO:0001514">
    <property type="term" value="P:selenocysteine incorporation"/>
    <property type="evidence" value="ECO:0007669"/>
    <property type="project" value="InterPro"/>
</dbReference>
<dbReference type="Pfam" id="PF09107">
    <property type="entry name" value="WHD_3rd_SelB"/>
    <property type="match status" value="1"/>
</dbReference>
<dbReference type="CDD" id="cd15491">
    <property type="entry name" value="selB_III"/>
    <property type="match status" value="1"/>
</dbReference>
<dbReference type="PROSITE" id="PS51722">
    <property type="entry name" value="G_TR_2"/>
    <property type="match status" value="1"/>
</dbReference>
<dbReference type="InterPro" id="IPR009000">
    <property type="entry name" value="Transl_B-barrel_sf"/>
</dbReference>
<dbReference type="InterPro" id="IPR050055">
    <property type="entry name" value="EF-Tu_GTPase"/>
</dbReference>
<keyword evidence="7" id="KW-0251">Elongation factor</keyword>
<keyword evidence="3" id="KW-0547">Nucleotide-binding</keyword>
<dbReference type="SUPFAM" id="SSF50447">
    <property type="entry name" value="Translation proteins"/>
    <property type="match status" value="1"/>
</dbReference>
<name>A0A921MMI0_9FIRM</name>
<dbReference type="InterPro" id="IPR057335">
    <property type="entry name" value="Beta-barrel_SelB"/>
</dbReference>
<dbReference type="InterPro" id="IPR015191">
    <property type="entry name" value="SelB_WHD4"/>
</dbReference>
<dbReference type="GO" id="GO:0005829">
    <property type="term" value="C:cytosol"/>
    <property type="evidence" value="ECO:0007669"/>
    <property type="project" value="TreeGrafter"/>
</dbReference>
<dbReference type="GO" id="GO:0003924">
    <property type="term" value="F:GTPase activity"/>
    <property type="evidence" value="ECO:0007669"/>
    <property type="project" value="InterPro"/>
</dbReference>
<dbReference type="CDD" id="cd04171">
    <property type="entry name" value="SelB"/>
    <property type="match status" value="1"/>
</dbReference>
<dbReference type="PANTHER" id="PTHR43721">
    <property type="entry name" value="ELONGATION FACTOR TU-RELATED"/>
    <property type="match status" value="1"/>
</dbReference>
<dbReference type="GO" id="GO:0005525">
    <property type="term" value="F:GTP binding"/>
    <property type="evidence" value="ECO:0007669"/>
    <property type="project" value="UniProtKB-KW"/>
</dbReference>
<sequence length="629" mass="66763">MNRLILAVAGHVDHGKTALVKALTGTDTDTLPEEKRRGLTIEPGFAVLPLPDGGEADLVDVPGHERFIRGMLAGAAGADGVLLTVDAGEGIMPQTREHLALCALLGMERGIVAITKADLADEGRLARVKADCAALTAGTFLDGAPILPVSAKTGLGLDALRRAIAALPPRRRRVDLPFRLEVDRRFSLPGRGTVAAGTVSAGQVSPGDVLALYPGPGTVRVRELQRHGVGAERLEAGNRAALLLSGDAGSVKKGDTLAAPGSMVLTDRADVELKLLTAAPCSVRHGAQLRLHHGAAALTCRCVFFDRAELLPGETCFAQLRLAAPMAARMGDRFVVRSLSPAATVGGGILLDLSPRHKKKDPGLAERLSALASPDPLRRMAASLELHAFPQTLEALAMAAGLSPAEGQAALDALSGTGRAVALGEFWLSASAMETLARRAAELLDSWHAARPLEPGMGEQALCARLLPGQGGPSDVLLAALERQGVLRRRNGLAYRPGFRPRYTPELAKIRDRLEVLYRRAGLEAPEDAAVEAAFGPDSSACRQVVAAMTRQGILIPLGEGCRIHRRPLGQARALLLELFQDAPALTLARFRDAAGVSRKYALLLLEHWDEEGLTRREGNYRVLRRENL</sequence>
<evidence type="ECO:0000313" key="7">
    <source>
        <dbReference type="EMBL" id="HJG86875.1"/>
    </source>
</evidence>
<dbReference type="RefSeq" id="WP_295369918.1">
    <property type="nucleotide sequence ID" value="NZ_DYUC01000076.1"/>
</dbReference>
<dbReference type="NCBIfam" id="TIGR00475">
    <property type="entry name" value="selB"/>
    <property type="match status" value="1"/>
</dbReference>
<dbReference type="Gene3D" id="1.10.10.2770">
    <property type="match status" value="1"/>
</dbReference>
<dbReference type="AlphaFoldDB" id="A0A921MMI0"/>
<dbReference type="PRINTS" id="PR00315">
    <property type="entry name" value="ELONGATNFCT"/>
</dbReference>
<proteinExistence type="predicted"/>
<dbReference type="Gene3D" id="2.40.30.10">
    <property type="entry name" value="Translation factors"/>
    <property type="match status" value="1"/>
</dbReference>
<dbReference type="GO" id="GO:0003746">
    <property type="term" value="F:translation elongation factor activity"/>
    <property type="evidence" value="ECO:0007669"/>
    <property type="project" value="UniProtKB-KW"/>
</dbReference>